<dbReference type="Proteomes" id="UP000009097">
    <property type="component" value="Unassembled WGS sequence"/>
</dbReference>
<feature type="compositionally biased region" description="Polar residues" evidence="1">
    <location>
        <begin position="27"/>
        <end position="37"/>
    </location>
</feature>
<reference evidence="2" key="2">
    <citation type="journal article" date="2010" name="Nature">
        <title>Comparative genomics reveals mobile pathogenicity chromosomes in Fusarium.</title>
        <authorList>
            <person name="Ma L.J."/>
            <person name="van der Does H.C."/>
            <person name="Borkovich K.A."/>
            <person name="Coleman J.J."/>
            <person name="Daboussi M.J."/>
            <person name="Di Pietro A."/>
            <person name="Dufresne M."/>
            <person name="Freitag M."/>
            <person name="Grabherr M."/>
            <person name="Henrissat B."/>
            <person name="Houterman P.M."/>
            <person name="Kang S."/>
            <person name="Shim W.B."/>
            <person name="Woloshuk C."/>
            <person name="Xie X."/>
            <person name="Xu J.R."/>
            <person name="Antoniw J."/>
            <person name="Baker S.E."/>
            <person name="Bluhm B.H."/>
            <person name="Breakspear A."/>
            <person name="Brown D.W."/>
            <person name="Butchko R.A."/>
            <person name="Chapman S."/>
            <person name="Coulson R."/>
            <person name="Coutinho P.M."/>
            <person name="Danchin E.G."/>
            <person name="Diener A."/>
            <person name="Gale L.R."/>
            <person name="Gardiner D.M."/>
            <person name="Goff S."/>
            <person name="Hammond-Kosack K.E."/>
            <person name="Hilburn K."/>
            <person name="Hua-Van A."/>
            <person name="Jonkers W."/>
            <person name="Kazan K."/>
            <person name="Kodira C.D."/>
            <person name="Koehrsen M."/>
            <person name="Kumar L."/>
            <person name="Lee Y.H."/>
            <person name="Li L."/>
            <person name="Manners J.M."/>
            <person name="Miranda-Saavedra D."/>
            <person name="Mukherjee M."/>
            <person name="Park G."/>
            <person name="Park J."/>
            <person name="Park S.Y."/>
            <person name="Proctor R.H."/>
            <person name="Regev A."/>
            <person name="Ruiz-Roldan M.C."/>
            <person name="Sain D."/>
            <person name="Sakthikumar S."/>
            <person name="Sykes S."/>
            <person name="Schwartz D.C."/>
            <person name="Turgeon B.G."/>
            <person name="Wapinski I."/>
            <person name="Yoder O."/>
            <person name="Young S."/>
            <person name="Zeng Q."/>
            <person name="Zhou S."/>
            <person name="Galagan J."/>
            <person name="Cuomo C.A."/>
            <person name="Kistler H.C."/>
            <person name="Rep M."/>
        </authorList>
    </citation>
    <scope>NUCLEOTIDE SEQUENCE [LARGE SCALE GENOMIC DNA]</scope>
    <source>
        <strain evidence="2">4287</strain>
    </source>
</reference>
<reference evidence="2" key="1">
    <citation type="submission" date="2007-04" db="EMBL/GenBank/DDBJ databases">
        <authorList>
            <consortium name="The Broad Institute Genome Sequencing Platform"/>
            <person name="Birren B."/>
            <person name="Lander E."/>
            <person name="Galagan J."/>
            <person name="Nusbaum C."/>
            <person name="Devon K."/>
            <person name="Ma L.-J."/>
            <person name="Jaffe D."/>
            <person name="Butler J."/>
            <person name="Alvarez P."/>
            <person name="Gnerre S."/>
            <person name="Grabherr M."/>
            <person name="Kleber M."/>
            <person name="Mauceli E."/>
            <person name="Brockman W."/>
            <person name="MacCallum I.A."/>
            <person name="Young S."/>
            <person name="LaButti K."/>
            <person name="DeCaprio D."/>
            <person name="Crawford M."/>
            <person name="Koehrsen M."/>
            <person name="Engels R."/>
            <person name="Montgomery P."/>
            <person name="Pearson M."/>
            <person name="Howarth C."/>
            <person name="Larson L."/>
            <person name="White J."/>
            <person name="O'Leary S."/>
            <person name="Kodira C."/>
            <person name="Zeng Q."/>
            <person name="Yandava C."/>
            <person name="Alvarado L."/>
            <person name="Kistler C."/>
            <person name="Shim W.-B."/>
            <person name="Kang S."/>
            <person name="Woloshuk C."/>
        </authorList>
    </citation>
    <scope>NUCLEOTIDE SEQUENCE</scope>
    <source>
        <strain evidence="2">4287</strain>
    </source>
</reference>
<protein>
    <submittedName>
        <fullName evidence="2">Uncharacterized protein</fullName>
    </submittedName>
</protein>
<name>A0A0J9U9K9_FUSO4</name>
<dbReference type="AlphaFoldDB" id="A0A0J9U9K9"/>
<evidence type="ECO:0000313" key="2">
    <source>
        <dbReference type="EMBL" id="KNA95669.1"/>
    </source>
</evidence>
<organism evidence="2 3">
    <name type="scientific">Fusarium oxysporum f. sp. lycopersici (strain 4287 / CBS 123668 / FGSC 9935 / NRRL 34936)</name>
    <name type="common">Fusarium vascular wilt of tomato</name>
    <dbReference type="NCBI Taxonomy" id="426428"/>
    <lineage>
        <taxon>Eukaryota</taxon>
        <taxon>Fungi</taxon>
        <taxon>Dikarya</taxon>
        <taxon>Ascomycota</taxon>
        <taxon>Pezizomycotina</taxon>
        <taxon>Sordariomycetes</taxon>
        <taxon>Hypocreomycetidae</taxon>
        <taxon>Hypocreales</taxon>
        <taxon>Nectriaceae</taxon>
        <taxon>Fusarium</taxon>
        <taxon>Fusarium oxysporum species complex</taxon>
    </lineage>
</organism>
<feature type="region of interest" description="Disordered" evidence="1">
    <location>
        <begin position="17"/>
        <end position="37"/>
    </location>
</feature>
<dbReference type="KEGG" id="fox:FOXG_18016"/>
<evidence type="ECO:0000256" key="1">
    <source>
        <dbReference type="SAM" id="MobiDB-lite"/>
    </source>
</evidence>
<proteinExistence type="predicted"/>
<gene>
    <name evidence="2" type="ORF">FOXG_18016</name>
</gene>
<accession>A0A0J9U9K9</accession>
<dbReference type="VEuPathDB" id="FungiDB:FOXG_18016"/>
<sequence>MPESVAMEIYLNGPKELPDVWAGQGTQGAQNNKKGTK</sequence>
<dbReference type="RefSeq" id="XP_018233715.1">
    <property type="nucleotide sequence ID" value="XM_018398058.1"/>
</dbReference>
<dbReference type="EMBL" id="DS231696">
    <property type="protein sequence ID" value="KNA95669.1"/>
    <property type="molecule type" value="Genomic_DNA"/>
</dbReference>
<dbReference type="GeneID" id="28958722"/>
<evidence type="ECO:0000313" key="3">
    <source>
        <dbReference type="Proteomes" id="UP000009097"/>
    </source>
</evidence>
<dbReference type="OrthoDB" id="4967928at2759"/>